<dbReference type="Pfam" id="PF00425">
    <property type="entry name" value="Chorismate_bind"/>
    <property type="match status" value="1"/>
</dbReference>
<dbReference type="InterPro" id="IPR005801">
    <property type="entry name" value="ADC_synthase"/>
</dbReference>
<sequence length="665" mass="70203">MTEPVSSIRIAVERCERPAGPADAQAAIAAIGDGPGVWLGCDVHAPGLYRREAMAALDPLLAIVLDGTRLRLVPHGRVGRAVGERLTELAPFERVDGRLELSFADATPDASPANPHPAIRLLEAILAAFATDAREFGFYGALAFDYHRLGEADTLPDDGRRRVALVLPARVLVTGEGGDRWVEFAFPGHAPVDGADAAVPSAMIDRDRTDQPPGTHARSVAAGVERMRRGELGSLVLSQTFRRRVEVDAADAFARLRRDNPYPAMFFVHVGGGERVFGASPDVQVRADAEWVETAPVCGTFRRGADPVDDYEQAKGLVTSEVDEASLAVCADSDRNDKAKVCEPGSVEIVTRRRIHFFSTIIHAIDHVRGRRRAGAGPFEIVLTHATPATVTGMPKAAARAAIAAIEPEWRGWYAGAAVRIGADGSCEALTMLRFARLVDGIAEVRCGGSLLADSDPVREEEETRLKAETLFRVLGGGSPRPPAAPAPIGAAWRVDVVDAGDPLAALLHEALVQAGCTITPGAPVRVLGDAPLERLRGAPAPAGATPTLAVNNAGLAWLERDGATLHKLEVPQFGRALEVEAIGDGAFAALGRFQLGVYASHVIAADALPAGWQLAARGADGRVVVAVHPGRRAVVLLARPDSVLSTRRGGGRAVLHAALAWLAA</sequence>
<reference evidence="2 3" key="1">
    <citation type="submission" date="2020-06" db="EMBL/GenBank/DDBJ databases">
        <title>Schlegella sp. ID0723 isolated from air conditioner.</title>
        <authorList>
            <person name="Kim D.Y."/>
            <person name="Kim D.-U."/>
        </authorList>
    </citation>
    <scope>NUCLEOTIDE SEQUENCE [LARGE SCALE GENOMIC DNA]</scope>
    <source>
        <strain evidence="2 3">ID0723</strain>
    </source>
</reference>
<keyword evidence="3" id="KW-1185">Reference proteome</keyword>
<dbReference type="InterPro" id="IPR019999">
    <property type="entry name" value="Anth_synth_I-like"/>
</dbReference>
<protein>
    <submittedName>
        <fullName evidence="2">Chorismate-binding protein</fullName>
    </submittedName>
</protein>
<dbReference type="GO" id="GO:0000162">
    <property type="term" value="P:L-tryptophan biosynthetic process"/>
    <property type="evidence" value="ECO:0007669"/>
    <property type="project" value="TreeGrafter"/>
</dbReference>
<dbReference type="AlphaFoldDB" id="A0A7Y6NRS2"/>
<dbReference type="Proteomes" id="UP000529637">
    <property type="component" value="Unassembled WGS sequence"/>
</dbReference>
<evidence type="ECO:0000259" key="1">
    <source>
        <dbReference type="Pfam" id="PF00425"/>
    </source>
</evidence>
<feature type="domain" description="Chorismate-utilising enzyme C-terminal" evidence="1">
    <location>
        <begin position="216"/>
        <end position="467"/>
    </location>
</feature>
<dbReference type="PANTHER" id="PTHR11236:SF9">
    <property type="entry name" value="ANTHRANILATE SYNTHASE COMPONENT 1"/>
    <property type="match status" value="1"/>
</dbReference>
<dbReference type="SUPFAM" id="SSF56322">
    <property type="entry name" value="ADC synthase"/>
    <property type="match status" value="1"/>
</dbReference>
<dbReference type="EMBL" id="JABWMJ010000011">
    <property type="protein sequence ID" value="NUZ08153.1"/>
    <property type="molecule type" value="Genomic_DNA"/>
</dbReference>
<dbReference type="PANTHER" id="PTHR11236">
    <property type="entry name" value="AMINOBENZOATE/ANTHRANILATE SYNTHASE"/>
    <property type="match status" value="1"/>
</dbReference>
<dbReference type="RefSeq" id="WP_176070992.1">
    <property type="nucleotide sequence ID" value="NZ_JABWMJ010000011.1"/>
</dbReference>
<gene>
    <name evidence="2" type="ORF">HQN59_20550</name>
</gene>
<dbReference type="Gene3D" id="3.60.120.10">
    <property type="entry name" value="Anthranilate synthase"/>
    <property type="match status" value="1"/>
</dbReference>
<dbReference type="InterPro" id="IPR015890">
    <property type="entry name" value="Chorismate_C"/>
</dbReference>
<proteinExistence type="predicted"/>
<evidence type="ECO:0000313" key="3">
    <source>
        <dbReference type="Proteomes" id="UP000529637"/>
    </source>
</evidence>
<evidence type="ECO:0000313" key="2">
    <source>
        <dbReference type="EMBL" id="NUZ08153.1"/>
    </source>
</evidence>
<accession>A0A7Y6NRS2</accession>
<organism evidence="2 3">
    <name type="scientific">Piscinibacter koreensis</name>
    <dbReference type="NCBI Taxonomy" id="2742824"/>
    <lineage>
        <taxon>Bacteria</taxon>
        <taxon>Pseudomonadati</taxon>
        <taxon>Pseudomonadota</taxon>
        <taxon>Betaproteobacteria</taxon>
        <taxon>Burkholderiales</taxon>
        <taxon>Sphaerotilaceae</taxon>
        <taxon>Piscinibacter</taxon>
    </lineage>
</organism>
<comment type="caution">
    <text evidence="2">The sequence shown here is derived from an EMBL/GenBank/DDBJ whole genome shotgun (WGS) entry which is preliminary data.</text>
</comment>
<name>A0A7Y6NRS2_9BURK</name>